<dbReference type="EMBL" id="FN648431">
    <property type="protein sequence ID" value="CBJ48549.1"/>
    <property type="molecule type" value="Genomic_DNA"/>
</dbReference>
<feature type="signal peptide" evidence="2">
    <location>
        <begin position="1"/>
        <end position="23"/>
    </location>
</feature>
<dbReference type="Proteomes" id="UP000002630">
    <property type="component" value="Linkage Group LG11"/>
</dbReference>
<feature type="domain" description="Right handed beta helix" evidence="3">
    <location>
        <begin position="954"/>
        <end position="1129"/>
    </location>
</feature>
<evidence type="ECO:0000313" key="4">
    <source>
        <dbReference type="EMBL" id="CBJ48549.1"/>
    </source>
</evidence>
<dbReference type="Gene3D" id="2.60.120.260">
    <property type="entry name" value="Galactose-binding domain-like"/>
    <property type="match status" value="3"/>
</dbReference>
<sequence length="1149" mass="121904">MMRAGLAAVLWACSASLSRFADAAIVEASTLATVTAVADLYDPSLSAENGCDPSGCVAELTRDGDVTSLESRWSCQPALGDAGSECRITYGLGIQYQLSAVNIAMYKGDERTRTLDISIDNLPYTTWTSSGTTTGYETIELDTMAQWISVVGVLEDSEWLSIMEVEIMIEDGESGSDDGDTTATDAGDDDTTTSTSAVEVGSLGAVTVEASFYDPSLTVDGGCDPSGCVADNTRDGDLSTASRWSCAPTLGGECTISYDLGTVYELDELRLAMYKGTERQVTMEVRVDDTLVTTWTSSGTTDDLEAIDLSGTSGQTVEITGVLDDSEWLSIVEVEIMVEDGDQGSGDDDTTTNTSAVEASTLGSVTVGASLYDPSLAVDGGCDPSGCVADNTRDGDLSAASRWSCAPKLGGECSISYDLGTAYDLDEVRLAMFKGTERQVTMEVRVDDALVITWTSSGTTDGFEAIDMSGTSGQVLEITGVLDDSEWLSIIEAEIMLLEDGASPTPTTPTPSPATPSPATAQPVTSTTGTLQPVGLIPLASTGGTSLEKYHIKDGDMSTSWTCSGDPQEADDPYYDCILQFNMFSHRHIKQVKIALPDGAERAVDMRIAAPYDASFGEVFVTSSGTTDGFETFEFDYFTDVVSIAGVFTSGGQSISISEVEFVEEIQDGEVSVVDFDAPYDNGDGLWTGATTDAFEWSSESDEAMDRTLSFVLNSYALMEAVELQFPVGETYKFELTLYDDGDEIVSTFTGLESVDSEGWQRFELGTIDDPVTEVTIIMKGTGSGAPGFKLANARFLGTAIDNPSNTFYVGSTYVESWRSDRYPDFVAEGTGDQKAIMGAICAVKKASFDGVDCVGGDDAATGEVSMPMGEWFVDGNIFMKSGVYLDASFSIDDSPYTTDIILEDGAAGKTDTAAIIVMDGISDARLSEVWIYGHYDSETSNDTPAVDGLGSVGLSITGSTNITCRYASVYSSDGDALVVRDSEMVNIDAGPYDEEYRPWTIGQSRGTGIVVDSSDSVWIRRYTTSDNGIAGIHVSGSNNFTFEATIADECWTDDCVLEGEGNVGSLDGQQPIEVIVESSTLVKFQDMKVQSVNDPVMTVSGSSGVSFDNCGFSNVESGTCVIQTDATSEVTTGDDPELSLDGTCYVKV</sequence>
<feature type="chain" id="PRO_5003095761" description="Right handed beta helix domain-containing protein" evidence="2">
    <location>
        <begin position="24"/>
        <end position="1149"/>
    </location>
</feature>
<dbReference type="InterPro" id="IPR011050">
    <property type="entry name" value="Pectin_lyase_fold/virulence"/>
</dbReference>
<evidence type="ECO:0000256" key="1">
    <source>
        <dbReference type="SAM" id="MobiDB-lite"/>
    </source>
</evidence>
<accession>D7FTH1</accession>
<gene>
    <name evidence="4" type="ORF">Esi_0025_0111</name>
</gene>
<organism evidence="4 5">
    <name type="scientific">Ectocarpus siliculosus</name>
    <name type="common">Brown alga</name>
    <name type="synonym">Conferva siliculosa</name>
    <dbReference type="NCBI Taxonomy" id="2880"/>
    <lineage>
        <taxon>Eukaryota</taxon>
        <taxon>Sar</taxon>
        <taxon>Stramenopiles</taxon>
        <taxon>Ochrophyta</taxon>
        <taxon>PX clade</taxon>
        <taxon>Phaeophyceae</taxon>
        <taxon>Ectocarpales</taxon>
        <taxon>Ectocarpaceae</taxon>
        <taxon>Ectocarpus</taxon>
    </lineage>
</organism>
<protein>
    <recommendedName>
        <fullName evidence="3">Right handed beta helix domain-containing protein</fullName>
    </recommendedName>
</protein>
<dbReference type="InterPro" id="IPR012334">
    <property type="entry name" value="Pectin_lyas_fold"/>
</dbReference>
<dbReference type="SUPFAM" id="SSF49785">
    <property type="entry name" value="Galactose-binding domain-like"/>
    <property type="match status" value="1"/>
</dbReference>
<feature type="compositionally biased region" description="Pro residues" evidence="1">
    <location>
        <begin position="506"/>
        <end position="516"/>
    </location>
</feature>
<dbReference type="AlphaFoldDB" id="D7FTH1"/>
<evidence type="ECO:0000256" key="2">
    <source>
        <dbReference type="SAM" id="SignalP"/>
    </source>
</evidence>
<reference evidence="4 5" key="1">
    <citation type="journal article" date="2010" name="Nature">
        <title>The Ectocarpus genome and the independent evolution of multicellularity in brown algae.</title>
        <authorList>
            <person name="Cock J.M."/>
            <person name="Sterck L."/>
            <person name="Rouze P."/>
            <person name="Scornet D."/>
            <person name="Allen A.E."/>
            <person name="Amoutzias G."/>
            <person name="Anthouard V."/>
            <person name="Artiguenave F."/>
            <person name="Aury J.M."/>
            <person name="Badger J.H."/>
            <person name="Beszteri B."/>
            <person name="Billiau K."/>
            <person name="Bonnet E."/>
            <person name="Bothwell J.H."/>
            <person name="Bowler C."/>
            <person name="Boyen C."/>
            <person name="Brownlee C."/>
            <person name="Carrano C.J."/>
            <person name="Charrier B."/>
            <person name="Cho G.Y."/>
            <person name="Coelho S.M."/>
            <person name="Collen J."/>
            <person name="Corre E."/>
            <person name="Da Silva C."/>
            <person name="Delage L."/>
            <person name="Delaroque N."/>
            <person name="Dittami S.M."/>
            <person name="Doulbeau S."/>
            <person name="Elias M."/>
            <person name="Farnham G."/>
            <person name="Gachon C.M."/>
            <person name="Gschloessl B."/>
            <person name="Heesch S."/>
            <person name="Jabbari K."/>
            <person name="Jubin C."/>
            <person name="Kawai H."/>
            <person name="Kimura K."/>
            <person name="Kloareg B."/>
            <person name="Kupper F.C."/>
            <person name="Lang D."/>
            <person name="Le Bail A."/>
            <person name="Leblanc C."/>
            <person name="Lerouge P."/>
            <person name="Lohr M."/>
            <person name="Lopez P.J."/>
            <person name="Martens C."/>
            <person name="Maumus F."/>
            <person name="Michel G."/>
            <person name="Miranda-Saavedra D."/>
            <person name="Morales J."/>
            <person name="Moreau H."/>
            <person name="Motomura T."/>
            <person name="Nagasato C."/>
            <person name="Napoli C.A."/>
            <person name="Nelson D.R."/>
            <person name="Nyvall-Collen P."/>
            <person name="Peters A.F."/>
            <person name="Pommier C."/>
            <person name="Potin P."/>
            <person name="Poulain J."/>
            <person name="Quesneville H."/>
            <person name="Read B."/>
            <person name="Rensing S.A."/>
            <person name="Ritter A."/>
            <person name="Rousvoal S."/>
            <person name="Samanta M."/>
            <person name="Samson G."/>
            <person name="Schroeder D.C."/>
            <person name="Segurens B."/>
            <person name="Strittmatter M."/>
            <person name="Tonon T."/>
            <person name="Tregear J.W."/>
            <person name="Valentin K."/>
            <person name="von Dassow P."/>
            <person name="Yamagishi T."/>
            <person name="Van de Peer Y."/>
            <person name="Wincker P."/>
        </authorList>
    </citation>
    <scope>NUCLEOTIDE SEQUENCE [LARGE SCALE GENOMIC DNA]</scope>
    <source>
        <strain evidence="5">Ec32 / CCAP1310/4</strain>
    </source>
</reference>
<evidence type="ECO:0000259" key="3">
    <source>
        <dbReference type="Pfam" id="PF13229"/>
    </source>
</evidence>
<feature type="compositionally biased region" description="Low complexity" evidence="1">
    <location>
        <begin position="517"/>
        <end position="528"/>
    </location>
</feature>
<dbReference type="InterPro" id="IPR039448">
    <property type="entry name" value="Beta_helix"/>
</dbReference>
<feature type="region of interest" description="Disordered" evidence="1">
    <location>
        <begin position="501"/>
        <end position="528"/>
    </location>
</feature>
<dbReference type="InParanoid" id="D7FTH1"/>
<evidence type="ECO:0000313" key="5">
    <source>
        <dbReference type="Proteomes" id="UP000002630"/>
    </source>
</evidence>
<feature type="region of interest" description="Disordered" evidence="1">
    <location>
        <begin position="171"/>
        <end position="195"/>
    </location>
</feature>
<name>D7FTH1_ECTSI</name>
<keyword evidence="2" id="KW-0732">Signal</keyword>
<dbReference type="Gene3D" id="2.160.20.10">
    <property type="entry name" value="Single-stranded right-handed beta-helix, Pectin lyase-like"/>
    <property type="match status" value="1"/>
</dbReference>
<proteinExistence type="predicted"/>
<feature type="compositionally biased region" description="Acidic residues" evidence="1">
    <location>
        <begin position="171"/>
        <end position="191"/>
    </location>
</feature>
<dbReference type="OrthoDB" id="10306555at2759"/>
<dbReference type="SUPFAM" id="SSF51126">
    <property type="entry name" value="Pectin lyase-like"/>
    <property type="match status" value="1"/>
</dbReference>
<dbReference type="EMBL" id="FN649736">
    <property type="protein sequence ID" value="CBJ48549.1"/>
    <property type="molecule type" value="Genomic_DNA"/>
</dbReference>
<dbReference type="Pfam" id="PF13229">
    <property type="entry name" value="Beta_helix"/>
    <property type="match status" value="1"/>
</dbReference>
<dbReference type="InterPro" id="IPR008979">
    <property type="entry name" value="Galactose-bd-like_sf"/>
</dbReference>
<keyword evidence="5" id="KW-1185">Reference proteome</keyword>